<accession>A0A0F5JIV2</accession>
<dbReference type="SUPFAM" id="SSF46785">
    <property type="entry name" value="Winged helix' DNA-binding domain"/>
    <property type="match status" value="1"/>
</dbReference>
<dbReference type="PROSITE" id="PS50949">
    <property type="entry name" value="HTH_GNTR"/>
    <property type="match status" value="1"/>
</dbReference>
<dbReference type="InterPro" id="IPR036388">
    <property type="entry name" value="WH-like_DNA-bd_sf"/>
</dbReference>
<organism evidence="5 6">
    <name type="scientific">Parabacteroides goldsteinii DSM 19448 = WAL 12034</name>
    <dbReference type="NCBI Taxonomy" id="927665"/>
    <lineage>
        <taxon>Bacteria</taxon>
        <taxon>Pseudomonadati</taxon>
        <taxon>Bacteroidota</taxon>
        <taxon>Bacteroidia</taxon>
        <taxon>Bacteroidales</taxon>
        <taxon>Tannerellaceae</taxon>
        <taxon>Parabacteroides</taxon>
    </lineage>
</organism>
<proteinExistence type="predicted"/>
<dbReference type="InterPro" id="IPR036390">
    <property type="entry name" value="WH_DNA-bd_sf"/>
</dbReference>
<feature type="domain" description="HTH gntR-type" evidence="4">
    <location>
        <begin position="12"/>
        <end position="80"/>
    </location>
</feature>
<dbReference type="PANTHER" id="PTHR38445:SF9">
    <property type="entry name" value="HTH-TYPE TRANSCRIPTIONAL REPRESSOR YTRA"/>
    <property type="match status" value="1"/>
</dbReference>
<dbReference type="HOGENOM" id="CLU_017584_10_2_10"/>
<dbReference type="PANTHER" id="PTHR38445">
    <property type="entry name" value="HTH-TYPE TRANSCRIPTIONAL REPRESSOR YTRA"/>
    <property type="match status" value="1"/>
</dbReference>
<dbReference type="AlphaFoldDB" id="A0A0F5JIV2"/>
<comment type="caution">
    <text evidence="5">The sequence shown here is derived from an EMBL/GenBank/DDBJ whole genome shotgun (WGS) entry which is preliminary data.</text>
</comment>
<keyword evidence="3" id="KW-0804">Transcription</keyword>
<name>A0A0F5JIV2_9BACT</name>
<evidence type="ECO:0000313" key="6">
    <source>
        <dbReference type="Proteomes" id="UP000033047"/>
    </source>
</evidence>
<dbReference type="EMBL" id="AQHV01000008">
    <property type="protein sequence ID" value="KKB57634.1"/>
    <property type="molecule type" value="Genomic_DNA"/>
</dbReference>
<dbReference type="Proteomes" id="UP000033047">
    <property type="component" value="Unassembled WGS sequence"/>
</dbReference>
<dbReference type="GO" id="GO:0003677">
    <property type="term" value="F:DNA binding"/>
    <property type="evidence" value="ECO:0007669"/>
    <property type="project" value="UniProtKB-KW"/>
</dbReference>
<evidence type="ECO:0000256" key="1">
    <source>
        <dbReference type="ARBA" id="ARBA00023015"/>
    </source>
</evidence>
<sequence length="126" mass="14325">MIKFLLDYSSGVPVYRQIIDQIIFGIASGQLKLGEQLPTVRALAVELKVNLNTVSKAYKELEIKNILETQQGTGTFINKTENVVSEKEREDKLKEICMQFSSVAFSYGFNLDEVMRELKDIETSKK</sequence>
<protein>
    <recommendedName>
        <fullName evidence="4">HTH gntR-type domain-containing protein</fullName>
    </recommendedName>
</protein>
<reference evidence="5 6" key="1">
    <citation type="submission" date="2013-04" db="EMBL/GenBank/DDBJ databases">
        <title>The Genome Sequence of Parabacteroides goldsteinii DSM 19448.</title>
        <authorList>
            <consortium name="The Broad Institute Genomics Platform"/>
            <person name="Earl A."/>
            <person name="Ward D."/>
            <person name="Feldgarden M."/>
            <person name="Gevers D."/>
            <person name="Martens E."/>
            <person name="Sakamoto M."/>
            <person name="Benno Y."/>
            <person name="Song Y."/>
            <person name="Liu C."/>
            <person name="Lee J."/>
            <person name="Bolanos M."/>
            <person name="Vaisanen M.L."/>
            <person name="Finegold S.M."/>
            <person name="Walker B."/>
            <person name="Young S."/>
            <person name="Zeng Q."/>
            <person name="Gargeya S."/>
            <person name="Fitzgerald M."/>
            <person name="Haas B."/>
            <person name="Abouelleil A."/>
            <person name="Allen A.W."/>
            <person name="Alvarado L."/>
            <person name="Arachchi H.M."/>
            <person name="Berlin A.M."/>
            <person name="Chapman S.B."/>
            <person name="Gainer-Dewar J."/>
            <person name="Goldberg J."/>
            <person name="Griggs A."/>
            <person name="Gujja S."/>
            <person name="Hansen M."/>
            <person name="Howarth C."/>
            <person name="Imamovic A."/>
            <person name="Ireland A."/>
            <person name="Larimer J."/>
            <person name="McCowan C."/>
            <person name="Murphy C."/>
            <person name="Pearson M."/>
            <person name="Poon T.W."/>
            <person name="Priest M."/>
            <person name="Roberts A."/>
            <person name="Saif S."/>
            <person name="Shea T."/>
            <person name="Sisk P."/>
            <person name="Sykes S."/>
            <person name="Wortman J."/>
            <person name="Nusbaum C."/>
            <person name="Birren B."/>
        </authorList>
    </citation>
    <scope>NUCLEOTIDE SEQUENCE [LARGE SCALE GENOMIC DNA]</scope>
    <source>
        <strain evidence="5 6">DSM 19448</strain>
    </source>
</reference>
<dbReference type="GeneID" id="69982295"/>
<evidence type="ECO:0000256" key="3">
    <source>
        <dbReference type="ARBA" id="ARBA00023163"/>
    </source>
</evidence>
<dbReference type="GO" id="GO:0003700">
    <property type="term" value="F:DNA-binding transcription factor activity"/>
    <property type="evidence" value="ECO:0007669"/>
    <property type="project" value="InterPro"/>
</dbReference>
<dbReference type="CDD" id="cd07377">
    <property type="entry name" value="WHTH_GntR"/>
    <property type="match status" value="1"/>
</dbReference>
<evidence type="ECO:0000259" key="4">
    <source>
        <dbReference type="PROSITE" id="PS50949"/>
    </source>
</evidence>
<dbReference type="RefSeq" id="WP_007655329.1">
    <property type="nucleotide sequence ID" value="NZ_KQ033912.1"/>
</dbReference>
<dbReference type="InterPro" id="IPR000524">
    <property type="entry name" value="Tscrpt_reg_HTH_GntR"/>
</dbReference>
<dbReference type="SMART" id="SM00345">
    <property type="entry name" value="HTH_GNTR"/>
    <property type="match status" value="1"/>
</dbReference>
<keyword evidence="1" id="KW-0805">Transcription regulation</keyword>
<gene>
    <name evidence="5" type="ORF">HMPREF1535_01080</name>
</gene>
<evidence type="ECO:0000256" key="2">
    <source>
        <dbReference type="ARBA" id="ARBA00023125"/>
    </source>
</evidence>
<dbReference type="Pfam" id="PF00392">
    <property type="entry name" value="GntR"/>
    <property type="match status" value="1"/>
</dbReference>
<keyword evidence="2" id="KW-0238">DNA-binding</keyword>
<dbReference type="PATRIC" id="fig|927665.4.peg.1105"/>
<dbReference type="STRING" id="927665.HMPREF1535_01080"/>
<dbReference type="Gene3D" id="1.10.10.10">
    <property type="entry name" value="Winged helix-like DNA-binding domain superfamily/Winged helix DNA-binding domain"/>
    <property type="match status" value="1"/>
</dbReference>
<evidence type="ECO:0000313" key="5">
    <source>
        <dbReference type="EMBL" id="KKB57634.1"/>
    </source>
</evidence>